<accession>Q90067</accession>
<proteinExistence type="predicted"/>
<sequence>ILESVRSIRRERVHCEIEYRTEKELQVCPPFPIKDIFVQCAYWGGLAVQQWIILREQGGAGGRKVKYSQLIGKVAHSVSVVSLI</sequence>
<protein>
    <submittedName>
        <fullName evidence="1">Virus 3 homolog protein</fullName>
    </submittedName>
</protein>
<feature type="non-terminal residue" evidence="1">
    <location>
        <position position="84"/>
    </location>
</feature>
<name>Q90067_9VIRU</name>
<reference evidence="1" key="1">
    <citation type="journal article" date="1992" name="Intervirology">
        <title>Cytoplasmic localization of the DNA virus frog erythrocytic virus.</title>
        <authorList>
            <person name="Gruia-Gray J."/>
            <person name="Ringuette M."/>
            <person name="Desser S.S."/>
        </authorList>
    </citation>
    <scope>NUCLEOTIDE SEQUENCE</scope>
</reference>
<evidence type="ECO:0000313" key="1">
    <source>
        <dbReference type="EMBL" id="AAB22849.2"/>
    </source>
</evidence>
<gene>
    <name evidence="1" type="primary">frog virus 3 homolog</name>
</gene>
<organism evidence="1">
    <name type="scientific">Frog erythrocytic virus</name>
    <dbReference type="NCBI Taxonomy" id="12672"/>
    <lineage>
        <taxon>Viruses</taxon>
    </lineage>
</organism>
<feature type="non-terminal residue" evidence="1">
    <location>
        <position position="1"/>
    </location>
</feature>
<dbReference type="EMBL" id="S42546">
    <property type="protein sequence ID" value="AAB22849.2"/>
    <property type="molecule type" value="Genomic_DNA"/>
</dbReference>